<evidence type="ECO:0000313" key="2">
    <source>
        <dbReference type="EMBL" id="KAK2187177.1"/>
    </source>
</evidence>
<evidence type="ECO:0000313" key="3">
    <source>
        <dbReference type="Proteomes" id="UP001209878"/>
    </source>
</evidence>
<proteinExistence type="predicted"/>
<sequence>MGLFRKKGDTTPKKPLETGSKLEPKEAVNMGYQSERGSPTNEEGQAIAMQTFRTNVVAYRNSTGGANRMAPGFDYANWKPYGQRRGVRRDDTAFAASCRALSPYVHSAVVSGCIGRDERLWTGTAEPPGAPGRLVGSRGGSRVSLRY</sequence>
<protein>
    <submittedName>
        <fullName evidence="2">Uncharacterized protein</fullName>
    </submittedName>
</protein>
<gene>
    <name evidence="2" type="ORF">NP493_173g04017</name>
</gene>
<comment type="caution">
    <text evidence="2">The sequence shown here is derived from an EMBL/GenBank/DDBJ whole genome shotgun (WGS) entry which is preliminary data.</text>
</comment>
<feature type="compositionally biased region" description="Low complexity" evidence="1">
    <location>
        <begin position="132"/>
        <end position="147"/>
    </location>
</feature>
<evidence type="ECO:0000256" key="1">
    <source>
        <dbReference type="SAM" id="MobiDB-lite"/>
    </source>
</evidence>
<dbReference type="AlphaFoldDB" id="A0AAD9P300"/>
<feature type="region of interest" description="Disordered" evidence="1">
    <location>
        <begin position="1"/>
        <end position="44"/>
    </location>
</feature>
<dbReference type="EMBL" id="JAODUO010000176">
    <property type="protein sequence ID" value="KAK2187177.1"/>
    <property type="molecule type" value="Genomic_DNA"/>
</dbReference>
<feature type="region of interest" description="Disordered" evidence="1">
    <location>
        <begin position="124"/>
        <end position="147"/>
    </location>
</feature>
<organism evidence="2 3">
    <name type="scientific">Ridgeia piscesae</name>
    <name type="common">Tubeworm</name>
    <dbReference type="NCBI Taxonomy" id="27915"/>
    <lineage>
        <taxon>Eukaryota</taxon>
        <taxon>Metazoa</taxon>
        <taxon>Spiralia</taxon>
        <taxon>Lophotrochozoa</taxon>
        <taxon>Annelida</taxon>
        <taxon>Polychaeta</taxon>
        <taxon>Sedentaria</taxon>
        <taxon>Canalipalpata</taxon>
        <taxon>Sabellida</taxon>
        <taxon>Siboglinidae</taxon>
        <taxon>Ridgeia</taxon>
    </lineage>
</organism>
<reference evidence="2" key="1">
    <citation type="journal article" date="2023" name="Mol. Biol. Evol.">
        <title>Third-Generation Sequencing Reveals the Adaptive Role of the Epigenome in Three Deep-Sea Polychaetes.</title>
        <authorList>
            <person name="Perez M."/>
            <person name="Aroh O."/>
            <person name="Sun Y."/>
            <person name="Lan Y."/>
            <person name="Juniper S.K."/>
            <person name="Young C.R."/>
            <person name="Angers B."/>
            <person name="Qian P.Y."/>
        </authorList>
    </citation>
    <scope>NUCLEOTIDE SEQUENCE</scope>
    <source>
        <strain evidence="2">R07B-5</strain>
    </source>
</reference>
<accession>A0AAD9P300</accession>
<dbReference type="Proteomes" id="UP001209878">
    <property type="component" value="Unassembled WGS sequence"/>
</dbReference>
<name>A0AAD9P300_RIDPI</name>
<feature type="compositionally biased region" description="Basic and acidic residues" evidence="1">
    <location>
        <begin position="1"/>
        <end position="26"/>
    </location>
</feature>
<keyword evidence="3" id="KW-1185">Reference proteome</keyword>
<feature type="compositionally biased region" description="Polar residues" evidence="1">
    <location>
        <begin position="31"/>
        <end position="43"/>
    </location>
</feature>